<keyword evidence="1" id="KW-1133">Transmembrane helix</keyword>
<dbReference type="Proteomes" id="UP000078340">
    <property type="component" value="Unassembled WGS sequence"/>
</dbReference>
<feature type="transmembrane region" description="Helical" evidence="1">
    <location>
        <begin position="6"/>
        <end position="23"/>
    </location>
</feature>
<evidence type="ECO:0000256" key="1">
    <source>
        <dbReference type="SAM" id="Phobius"/>
    </source>
</evidence>
<comment type="caution">
    <text evidence="2">The sequence shown here is derived from an EMBL/GenBank/DDBJ whole genome shotgun (WGS) entry which is preliminary data.</text>
</comment>
<dbReference type="AlphaFoldDB" id="A0A179HA34"/>
<keyword evidence="1" id="KW-0812">Transmembrane</keyword>
<proteinExistence type="predicted"/>
<name>A0A179HA34_PURLI</name>
<evidence type="ECO:0000313" key="2">
    <source>
        <dbReference type="EMBL" id="OAQ86289.1"/>
    </source>
</evidence>
<keyword evidence="1" id="KW-0472">Membrane</keyword>
<dbReference type="Proteomes" id="UP000078240">
    <property type="component" value="Unassembled WGS sequence"/>
</dbReference>
<organism evidence="2 4">
    <name type="scientific">Purpureocillium lilacinum</name>
    <name type="common">Paecilomyces lilacinus</name>
    <dbReference type="NCBI Taxonomy" id="33203"/>
    <lineage>
        <taxon>Eukaryota</taxon>
        <taxon>Fungi</taxon>
        <taxon>Dikarya</taxon>
        <taxon>Ascomycota</taxon>
        <taxon>Pezizomycotina</taxon>
        <taxon>Sordariomycetes</taxon>
        <taxon>Hypocreomycetidae</taxon>
        <taxon>Hypocreales</taxon>
        <taxon>Ophiocordycipitaceae</taxon>
        <taxon>Purpureocillium</taxon>
    </lineage>
</organism>
<evidence type="ECO:0000313" key="3">
    <source>
        <dbReference type="EMBL" id="OAQ94248.1"/>
    </source>
</evidence>
<gene>
    <name evidence="2" type="ORF">VFPBJ_00329</name>
    <name evidence="3" type="ORF">VFPFJ_00357</name>
</gene>
<reference evidence="2 4" key="1">
    <citation type="submission" date="2016-01" db="EMBL/GenBank/DDBJ databases">
        <title>Biosynthesis of antibiotic leucinostatins and their inhibition on Phytophthora in bio-control Purpureocillium lilacinum.</title>
        <authorList>
            <person name="Wang G."/>
            <person name="Liu Z."/>
            <person name="Lin R."/>
            <person name="Li E."/>
            <person name="Mao Z."/>
            <person name="Ling J."/>
            <person name="Yin W."/>
            <person name="Xie B."/>
        </authorList>
    </citation>
    <scope>NUCLEOTIDE SEQUENCE [LARGE SCALE GENOMIC DNA]</scope>
    <source>
        <strain evidence="2">PLBJ-1</strain>
        <strain evidence="3">PLFJ-1</strain>
    </source>
</reference>
<accession>A0A179HA34</accession>
<dbReference type="EMBL" id="LSBH01000001">
    <property type="protein sequence ID" value="OAQ86289.1"/>
    <property type="molecule type" value="Genomic_DNA"/>
</dbReference>
<protein>
    <submittedName>
        <fullName evidence="2">Uncharacterized protein</fullName>
    </submittedName>
</protein>
<dbReference type="EMBL" id="LSBI01000001">
    <property type="protein sequence ID" value="OAQ94248.1"/>
    <property type="molecule type" value="Genomic_DNA"/>
</dbReference>
<evidence type="ECO:0000313" key="4">
    <source>
        <dbReference type="Proteomes" id="UP000078240"/>
    </source>
</evidence>
<sequence>MALGGVASSLVFMVRLLAGLLLGSRLHTSRRQRPGNLFTGSCRRVTETCIGAAQ</sequence>